<reference evidence="1 2" key="1">
    <citation type="submission" date="2012-05" db="EMBL/GenBank/DDBJ databases">
        <title>Recombination and specialization in a pathogen metapopulation.</title>
        <authorList>
            <person name="Gardiner A."/>
            <person name="Kemen E."/>
            <person name="Schultz-Larsen T."/>
            <person name="MacLean D."/>
            <person name="Van Oosterhout C."/>
            <person name="Jones J.D.G."/>
        </authorList>
    </citation>
    <scope>NUCLEOTIDE SEQUENCE [LARGE SCALE GENOMIC DNA]</scope>
    <source>
        <strain evidence="1 2">Ac Nc2</strain>
    </source>
</reference>
<dbReference type="InParanoid" id="A0A024G1N1"/>
<dbReference type="AlphaFoldDB" id="A0A024G1N1"/>
<gene>
    <name evidence="1" type="ORF">BN9_013490</name>
</gene>
<name>A0A024G1N1_9STRA</name>
<comment type="caution">
    <text evidence="1">The sequence shown here is derived from an EMBL/GenBank/DDBJ whole genome shotgun (WGS) entry which is preliminary data.</text>
</comment>
<protein>
    <submittedName>
        <fullName evidence="1">Uncharacterized protein</fullName>
    </submittedName>
</protein>
<dbReference type="EMBL" id="CAIX01000009">
    <property type="protein sequence ID" value="CCI40565.1"/>
    <property type="molecule type" value="Genomic_DNA"/>
</dbReference>
<organism evidence="1 2">
    <name type="scientific">Albugo candida</name>
    <dbReference type="NCBI Taxonomy" id="65357"/>
    <lineage>
        <taxon>Eukaryota</taxon>
        <taxon>Sar</taxon>
        <taxon>Stramenopiles</taxon>
        <taxon>Oomycota</taxon>
        <taxon>Peronosporomycetes</taxon>
        <taxon>Albuginales</taxon>
        <taxon>Albuginaceae</taxon>
        <taxon>Albugo</taxon>
    </lineage>
</organism>
<evidence type="ECO:0000313" key="2">
    <source>
        <dbReference type="Proteomes" id="UP000053237"/>
    </source>
</evidence>
<accession>A0A024G1N1</accession>
<keyword evidence="2" id="KW-1185">Reference proteome</keyword>
<evidence type="ECO:0000313" key="1">
    <source>
        <dbReference type="EMBL" id="CCI40565.1"/>
    </source>
</evidence>
<sequence>MTQISHNENIFRTSLRKLPWQRTPPFVLPKYGIVLNGHQEHQHIWCDSTSNESTYRIGKKEKRRVIKKCFDANIVTYVCKNPILSLVSCKTAFVLRDHNSPLPRCGINTIVRTKWTISSPNSSPSMHLNPYCVSMYFV</sequence>
<dbReference type="Proteomes" id="UP000053237">
    <property type="component" value="Unassembled WGS sequence"/>
</dbReference>
<proteinExistence type="predicted"/>